<evidence type="ECO:0000313" key="1">
    <source>
        <dbReference type="EMBL" id="STM18362.1"/>
    </source>
</evidence>
<evidence type="ECO:0000313" key="2">
    <source>
        <dbReference type="Proteomes" id="UP000254174"/>
    </source>
</evidence>
<proteinExistence type="predicted"/>
<dbReference type="Gene3D" id="1.25.40.10">
    <property type="entry name" value="Tetratricopeptide repeat domain"/>
    <property type="match status" value="1"/>
</dbReference>
<reference evidence="1 2" key="1">
    <citation type="submission" date="2018-06" db="EMBL/GenBank/DDBJ databases">
        <authorList>
            <consortium name="Pathogen Informatics"/>
            <person name="Doyle S."/>
        </authorList>
    </citation>
    <scope>NUCLEOTIDE SEQUENCE [LARGE SCALE GENOMIC DNA]</scope>
    <source>
        <strain evidence="1 2">NCTC7922</strain>
    </source>
</reference>
<gene>
    <name evidence="1" type="ORF">NCTC7922_04553</name>
</gene>
<protein>
    <submittedName>
        <fullName evidence="1">Type III secretion-associated chaperone</fullName>
    </submittedName>
</protein>
<name>A0A377DBC2_ECOLX</name>
<accession>A0A377DBC2</accession>
<dbReference type="Proteomes" id="UP000254174">
    <property type="component" value="Unassembled WGS sequence"/>
</dbReference>
<dbReference type="EMBL" id="UGFC01000006">
    <property type="protein sequence ID" value="STM18362.1"/>
    <property type="molecule type" value="Genomic_DNA"/>
</dbReference>
<sequence>MGQCQMGLKNTKMATELFNTVVTYSQNEKVKEMATAYLELLTANTEEEVQTE</sequence>
<dbReference type="AlphaFoldDB" id="A0A377DBC2"/>
<dbReference type="InterPro" id="IPR011990">
    <property type="entry name" value="TPR-like_helical_dom_sf"/>
</dbReference>
<organism evidence="1 2">
    <name type="scientific">Escherichia coli</name>
    <dbReference type="NCBI Taxonomy" id="562"/>
    <lineage>
        <taxon>Bacteria</taxon>
        <taxon>Pseudomonadati</taxon>
        <taxon>Pseudomonadota</taxon>
        <taxon>Gammaproteobacteria</taxon>
        <taxon>Enterobacterales</taxon>
        <taxon>Enterobacteriaceae</taxon>
        <taxon>Escherichia</taxon>
    </lineage>
</organism>